<dbReference type="GO" id="GO:0016020">
    <property type="term" value="C:membrane"/>
    <property type="evidence" value="ECO:0007669"/>
    <property type="project" value="UniProtKB-SubCell"/>
</dbReference>
<evidence type="ECO:0000256" key="1">
    <source>
        <dbReference type="ARBA" id="ARBA00004170"/>
    </source>
</evidence>
<keyword evidence="3" id="KW-0793">Thylakoid</keyword>
<sequence>MLQTHSNAPITILNKKMKLGIIAALSIIVASEAFVGPIRPTSTKTEPTELSAALSRRSVISLTSGVILGTLASPKPGQSRSTANPQFDSEVNFEPSQQARGEKIDINGAFVVDYKQFPGMYPGLAGKIASHGPYTDVKDILKIPGVTENDKKMFKKYQAELTVLPPGRMFDERINQRQST</sequence>
<evidence type="ECO:0000256" key="3">
    <source>
        <dbReference type="ARBA" id="ARBA00023078"/>
    </source>
</evidence>
<evidence type="ECO:0000313" key="7">
    <source>
        <dbReference type="Proteomes" id="UP001530377"/>
    </source>
</evidence>
<dbReference type="Gene3D" id="1.10.150.320">
    <property type="entry name" value="Photosystem II 12 kDa extrinsic protein"/>
    <property type="match status" value="1"/>
</dbReference>
<keyword evidence="7" id="KW-1185">Reference proteome</keyword>
<protein>
    <recommendedName>
        <fullName evidence="5">Photosystem II 12 kDa extrinsic protein</fullName>
    </recommendedName>
</protein>
<evidence type="ECO:0000256" key="2">
    <source>
        <dbReference type="ARBA" id="ARBA00010827"/>
    </source>
</evidence>
<dbReference type="InterPro" id="IPR010527">
    <property type="entry name" value="PSII_PsbU"/>
</dbReference>
<organism evidence="6 7">
    <name type="scientific">Cyclostephanos tholiformis</name>
    <dbReference type="NCBI Taxonomy" id="382380"/>
    <lineage>
        <taxon>Eukaryota</taxon>
        <taxon>Sar</taxon>
        <taxon>Stramenopiles</taxon>
        <taxon>Ochrophyta</taxon>
        <taxon>Bacillariophyta</taxon>
        <taxon>Coscinodiscophyceae</taxon>
        <taxon>Thalassiosirophycidae</taxon>
        <taxon>Stephanodiscales</taxon>
        <taxon>Stephanodiscaceae</taxon>
        <taxon>Cyclostephanos</taxon>
    </lineage>
</organism>
<dbReference type="Pfam" id="PF06514">
    <property type="entry name" value="PsbU"/>
    <property type="match status" value="1"/>
</dbReference>
<evidence type="ECO:0000256" key="5">
    <source>
        <dbReference type="ARBA" id="ARBA00043089"/>
    </source>
</evidence>
<proteinExistence type="inferred from homology"/>
<dbReference type="AlphaFoldDB" id="A0ABD3RYK6"/>
<comment type="caution">
    <text evidence="6">The sequence shown here is derived from an EMBL/GenBank/DDBJ whole genome shotgun (WGS) entry which is preliminary data.</text>
</comment>
<accession>A0ABD3RYK6</accession>
<dbReference type="EMBL" id="JALLPB020000111">
    <property type="protein sequence ID" value="KAL3817297.1"/>
    <property type="molecule type" value="Genomic_DNA"/>
</dbReference>
<evidence type="ECO:0000313" key="6">
    <source>
        <dbReference type="EMBL" id="KAL3817297.1"/>
    </source>
</evidence>
<gene>
    <name evidence="6" type="ORF">ACHAXA_003218</name>
</gene>
<reference evidence="6 7" key="1">
    <citation type="submission" date="2024-10" db="EMBL/GenBank/DDBJ databases">
        <title>Updated reference genomes for cyclostephanoid diatoms.</title>
        <authorList>
            <person name="Roberts W.R."/>
            <person name="Alverson A.J."/>
        </authorList>
    </citation>
    <scope>NUCLEOTIDE SEQUENCE [LARGE SCALE GENOMIC DNA]</scope>
    <source>
        <strain evidence="6 7">AJA228-03</strain>
    </source>
</reference>
<evidence type="ECO:0000256" key="4">
    <source>
        <dbReference type="ARBA" id="ARBA00023136"/>
    </source>
</evidence>
<dbReference type="Proteomes" id="UP001530377">
    <property type="component" value="Unassembled WGS sequence"/>
</dbReference>
<comment type="similarity">
    <text evidence="2">Belongs to the PsbU family.</text>
</comment>
<keyword evidence="4" id="KW-0472">Membrane</keyword>
<name>A0ABD3RYK6_9STRA</name>
<dbReference type="SUPFAM" id="SSF81585">
    <property type="entry name" value="PsbU/PolX domain-like"/>
    <property type="match status" value="1"/>
</dbReference>
<comment type="subcellular location">
    <subcellularLocation>
        <location evidence="1">Membrane</location>
        <topology evidence="1">Peripheral membrane protein</topology>
    </subcellularLocation>
</comment>